<proteinExistence type="predicted"/>
<dbReference type="Proteomes" id="UP000015620">
    <property type="component" value="Chromosome"/>
</dbReference>
<accession>S5ZMR0</accession>
<protein>
    <submittedName>
        <fullName evidence="1">Uncharacterized protein</fullName>
    </submittedName>
</protein>
<evidence type="ECO:0000313" key="2">
    <source>
        <dbReference type="Proteomes" id="UP000015620"/>
    </source>
</evidence>
<evidence type="ECO:0000313" key="1">
    <source>
        <dbReference type="EMBL" id="AGT43882.1"/>
    </source>
</evidence>
<dbReference type="PATRIC" id="fig|1291379.3.peg.1377"/>
<dbReference type="HOGENOM" id="CLU_3298119_0_0_12"/>
<sequence>MLPYTLSALFNNWNEFVSEYINRMVAFYNKYRFLYILPIP</sequence>
<dbReference type="AlphaFoldDB" id="S5ZMR0"/>
<keyword evidence="2" id="KW-1185">Reference proteome</keyword>
<organism evidence="1 2">
    <name type="scientific">Treponema pedis str. T A4</name>
    <dbReference type="NCBI Taxonomy" id="1291379"/>
    <lineage>
        <taxon>Bacteria</taxon>
        <taxon>Pseudomonadati</taxon>
        <taxon>Spirochaetota</taxon>
        <taxon>Spirochaetia</taxon>
        <taxon>Spirochaetales</taxon>
        <taxon>Treponemataceae</taxon>
        <taxon>Treponema</taxon>
    </lineage>
</organism>
<dbReference type="KEGG" id="tped:TPE_1387"/>
<gene>
    <name evidence="1" type="ORF">TPE_1387</name>
</gene>
<dbReference type="EMBL" id="CP004120">
    <property type="protein sequence ID" value="AGT43882.1"/>
    <property type="molecule type" value="Genomic_DNA"/>
</dbReference>
<reference evidence="1 2" key="1">
    <citation type="journal article" date="2013" name="PLoS ONE">
        <title>Genome-Wide Relatedness of Treponema pedis, from Gingiva and Necrotic Skin Lesions of Pigs, with the Human Oral Pathogen Treponema denticola.</title>
        <authorList>
            <person name="Svartstrom O."/>
            <person name="Mushtaq M."/>
            <person name="Pringle M."/>
            <person name="Segerman B."/>
        </authorList>
    </citation>
    <scope>NUCLEOTIDE SEQUENCE [LARGE SCALE GENOMIC DNA]</scope>
    <source>
        <strain evidence="1">T A4</strain>
    </source>
</reference>
<name>S5ZMR0_9SPIR</name>